<feature type="region of interest" description="Disordered" evidence="1">
    <location>
        <begin position="354"/>
        <end position="421"/>
    </location>
</feature>
<keyword evidence="3" id="KW-1185">Reference proteome</keyword>
<organism evidence="2 3">
    <name type="scientific">Tetrabaena socialis</name>
    <dbReference type="NCBI Taxonomy" id="47790"/>
    <lineage>
        <taxon>Eukaryota</taxon>
        <taxon>Viridiplantae</taxon>
        <taxon>Chlorophyta</taxon>
        <taxon>core chlorophytes</taxon>
        <taxon>Chlorophyceae</taxon>
        <taxon>CS clade</taxon>
        <taxon>Chlamydomonadales</taxon>
        <taxon>Tetrabaenaceae</taxon>
        <taxon>Tetrabaena</taxon>
    </lineage>
</organism>
<reference evidence="2 3" key="1">
    <citation type="journal article" date="2017" name="Mol. Biol. Evol.">
        <title>The 4-celled Tetrabaena socialis nuclear genome reveals the essential components for genetic control of cell number at the origin of multicellularity in the volvocine lineage.</title>
        <authorList>
            <person name="Featherston J."/>
            <person name="Arakaki Y."/>
            <person name="Hanschen E.R."/>
            <person name="Ferris P.J."/>
            <person name="Michod R.E."/>
            <person name="Olson B.J.S.C."/>
            <person name="Nozaki H."/>
            <person name="Durand P.M."/>
        </authorList>
    </citation>
    <scope>NUCLEOTIDE SEQUENCE [LARGE SCALE GENOMIC DNA]</scope>
    <source>
        <strain evidence="2 3">NIES-571</strain>
    </source>
</reference>
<protein>
    <submittedName>
        <fullName evidence="2">Uncharacterized protein</fullName>
    </submittedName>
</protein>
<proteinExistence type="predicted"/>
<evidence type="ECO:0000313" key="2">
    <source>
        <dbReference type="EMBL" id="PNH00696.1"/>
    </source>
</evidence>
<sequence length="1314" mass="132783">MSAQVGLFKKLGKWGKRVALLSADISAKAAQLAFGRLTSTQQAGALEKVQQQLEELVTVAPVDGLDVVNVQERFINGKDAAAGMMNNLAFGWFEMHAAFCWQPDEMPTLKEVRTHAKCLRSTEQVRNYFRKYRAARRATSTSMRTSASESDSDDAAAGDCAPTIQSGLVGCAGLPSSASKPSCSVGTGDAMAFIPFTFGAAGPSAGLFFNSAGSAAFSSLGVPVAHGGLLQGCGPAAGAPAASELPAFAAYSAQNPLQPTTSGAVSGYASRMVGKRTPHAKYAARTSATSSLGLPPRQPVAAARPAHLPPAAAAVSGPVISFSNAGQPQHSAHGSGAACSIGGGIVLQLPQLQRTGSASARLQGTPTKHSSPAPTAPPAKRTSLRSGYDGPNGRGSLQLDHGYHGPAPHLGPGGPDGSYAQLGTAGMQQLMAGNTMPFCDGQLSHHQLHHARASSVPPPEPLMPADVAALCPGRLPRRGDSALAPDGIMMPGDNVEGDGAAMSPILASFRMWQQQEMDDLLDDLSPMSPGLLAVAARMDASDSGRSAQLKLEHVTEAACLGGMRGLGQALPVDLPPAAATSAWAGPHNAQWAPAQQHSAVPCPYPGGAATNPPYSLWTPGAVPSGSCPRSLVAAAGCSGAVQGADQLRARARVVACAASPGDASGVQAYEQRPHTAAAAGMLPRCEGYGVDQHGTYPPPYAQPHLGPGHSYAFHQHRMPLTEVDGSSMPMSAPSGMPYAAYPFAAHLSTYAPYGYGPLPPGYPPHPHQSYYYPQLPAGGDMYGWPAYPHAQHQAMPQHMPYSGMMYGGGGYAGYPTYPQHVMGNGATDGAMVNTGPPEASSMHVRAAAASARTSGGCGGQRPSALPAAACAPAEPLMPGRYVWQATTAAGKAHKGLAAGGSGDHISRLGAGGAPGRTCDSQSVSVAQAVAVGEVEAEDCIESGAGGSRAAVSAAANPAKMLPPPPRQAQAHGSSVGLTAVVAAATDNAVLKQAQPANQADQAAEANHAKAVSGSYHDADRQQPFKDGQGLNSGLLDLSVITAGLFSPAASNVPVSSGGSRGYGGAGGGQAMGATGIVATPSAVAAAAAVAASAFAFTPVQTCAGTRLNPFAHMVPTVRHPGSSCAAGRTQEQPLAATTTAGGGNSRLEGQTPCAERCEVLHRQQFASGLAATPGSAAAFGMGGSPFDSTVLASWLTSPTSMATFDACGRQGLDLGDAGGITGGGKSWDVGHELLQMSQPADATSAGAEVHCASDLTAHIQITYMPKASAEGGGGKAAKASEGVCGVVQAARQQLPFGKGMPLVGEPPFPSALAL</sequence>
<feature type="compositionally biased region" description="Low complexity" evidence="1">
    <location>
        <begin position="994"/>
        <end position="1010"/>
    </location>
</feature>
<evidence type="ECO:0000313" key="3">
    <source>
        <dbReference type="Proteomes" id="UP000236333"/>
    </source>
</evidence>
<dbReference type="Proteomes" id="UP000236333">
    <property type="component" value="Unassembled WGS sequence"/>
</dbReference>
<name>A0A2J7ZK96_9CHLO</name>
<feature type="region of interest" description="Disordered" evidence="1">
    <location>
        <begin position="994"/>
        <end position="1027"/>
    </location>
</feature>
<dbReference type="OrthoDB" id="553216at2759"/>
<comment type="caution">
    <text evidence="2">The sequence shown here is derived from an EMBL/GenBank/DDBJ whole genome shotgun (WGS) entry which is preliminary data.</text>
</comment>
<gene>
    <name evidence="2" type="ORF">TSOC_013468</name>
</gene>
<dbReference type="EMBL" id="PGGS01001222">
    <property type="protein sequence ID" value="PNH00696.1"/>
    <property type="molecule type" value="Genomic_DNA"/>
</dbReference>
<evidence type="ECO:0000256" key="1">
    <source>
        <dbReference type="SAM" id="MobiDB-lite"/>
    </source>
</evidence>
<feature type="compositionally biased region" description="Polar residues" evidence="1">
    <location>
        <begin position="354"/>
        <end position="373"/>
    </location>
</feature>
<accession>A0A2J7ZK96</accession>